<comment type="catalytic activity">
    <reaction evidence="7">
        <text>ATP + H2O = ADP + phosphate + H(+)</text>
        <dbReference type="Rhea" id="RHEA:13065"/>
        <dbReference type="ChEBI" id="CHEBI:15377"/>
        <dbReference type="ChEBI" id="CHEBI:15378"/>
        <dbReference type="ChEBI" id="CHEBI:30616"/>
        <dbReference type="ChEBI" id="CHEBI:43474"/>
        <dbReference type="ChEBI" id="CHEBI:456216"/>
        <dbReference type="EC" id="3.6.4.13"/>
    </reaction>
</comment>
<evidence type="ECO:0000256" key="5">
    <source>
        <dbReference type="ARBA" id="ARBA00022806"/>
    </source>
</evidence>
<evidence type="ECO:0000256" key="6">
    <source>
        <dbReference type="ARBA" id="ARBA00022840"/>
    </source>
</evidence>
<evidence type="ECO:0000256" key="3">
    <source>
        <dbReference type="ARBA" id="ARBA00022741"/>
    </source>
</evidence>
<dbReference type="Gene3D" id="2.30.30.140">
    <property type="match status" value="1"/>
</dbReference>
<dbReference type="GO" id="GO:0003724">
    <property type="term" value="F:RNA helicase activity"/>
    <property type="evidence" value="ECO:0007669"/>
    <property type="project" value="UniProtKB-EC"/>
</dbReference>
<dbReference type="EC" id="3.6.4.13" evidence="1"/>
<dbReference type="PROSITE" id="PS50304">
    <property type="entry name" value="TUDOR"/>
    <property type="match status" value="1"/>
</dbReference>
<dbReference type="InterPro" id="IPR035437">
    <property type="entry name" value="SNase_OB-fold_sf"/>
</dbReference>
<dbReference type="GO" id="GO:0042078">
    <property type="term" value="P:germ-line stem cell division"/>
    <property type="evidence" value="ECO:0007669"/>
    <property type="project" value="TreeGrafter"/>
</dbReference>
<evidence type="ECO:0000256" key="8">
    <source>
        <dbReference type="SAM" id="MobiDB-lite"/>
    </source>
</evidence>
<dbReference type="SUPFAM" id="SSF63748">
    <property type="entry name" value="Tudor/PWWP/MBT"/>
    <property type="match status" value="1"/>
</dbReference>
<sequence length="719" mass="80680">ARHQSPKGYLEGKIVLSLGKNVWLQPMRFMEYLPGLNTTIFKFSLRQDLLNTNNALENPDHLPNLYKLCEKAGIEIPKEEPEQTKPKYLVQAKPRWAWLPLDNSETVHLVSAQDPNVIFVRLSYNIDCLERLTKEIQEFVKEQKNLNDVKQLEIGGVCLGKAPDADEWNRAVIRSKPSDDQVEVFFVDFGDIATLTWNEVAPISDDLIKKLPFQVIECYLADVHFIESDDNSWEDDVIDQIYNLTRNENEEAINLHVQVCAVETVGTLSNGKRYKVILTDMNKEEAVVINKEINSPNIIKCTGDDDKNVKTATDNESAPSSSSSEQQKSESPCFEITTMIHNESGNHVLLPDQFNIDEKVATNEKERRVLEFLNYFDQSTDFEYVSYERELLANDADVSENENNSGSSILSMAQSRELMPQEPQPSSQRSSSDESLLSVNAEKNKETCEILNNEYLKSLPAPGLPEIYSLSEISAIEVSPSTSLCETVIKPNTSNNYVSPTNIKQKVTGVFSKFTDLIPTSLLSSKVGSPTSKLNLLENRKSLLQHESVDETERNDSEEVSLERSRIEMGLDLNESNESDVSPEPSEGILSMENTTAQNQHHTSTKTVVENNEESSALNVIKSSQNGDSIEEPKNTSTDMMKEHDISGIDQSSIKKWIEDVLSNSEEESVVTESNEPESTVGQKDPQKPVENSRFPPNSGSAGYIPNEEEVFNCPARIP</sequence>
<feature type="non-terminal residue" evidence="10">
    <location>
        <position position="719"/>
    </location>
</feature>
<dbReference type="GO" id="GO:0005737">
    <property type="term" value="C:cytoplasm"/>
    <property type="evidence" value="ECO:0007669"/>
    <property type="project" value="UniProtKB-ARBA"/>
</dbReference>
<feature type="compositionally biased region" description="Polar residues" evidence="8">
    <location>
        <begin position="592"/>
        <end position="628"/>
    </location>
</feature>
<keyword evidence="5" id="KW-0347">Helicase</keyword>
<keyword evidence="2" id="KW-0677">Repeat</keyword>
<accession>A0A1B6FGM0</accession>
<feature type="region of interest" description="Disordered" evidence="8">
    <location>
        <begin position="547"/>
        <end position="719"/>
    </location>
</feature>
<evidence type="ECO:0000313" key="10">
    <source>
        <dbReference type="EMBL" id="JAS49320.1"/>
    </source>
</evidence>
<dbReference type="InterPro" id="IPR002999">
    <property type="entry name" value="Tudor"/>
</dbReference>
<evidence type="ECO:0000256" key="1">
    <source>
        <dbReference type="ARBA" id="ARBA00012552"/>
    </source>
</evidence>
<feature type="region of interest" description="Disordered" evidence="8">
    <location>
        <begin position="304"/>
        <end position="331"/>
    </location>
</feature>
<proteinExistence type="predicted"/>
<feature type="non-terminal residue" evidence="10">
    <location>
        <position position="1"/>
    </location>
</feature>
<dbReference type="SMART" id="SM00333">
    <property type="entry name" value="TUDOR"/>
    <property type="match status" value="1"/>
</dbReference>
<evidence type="ECO:0000256" key="2">
    <source>
        <dbReference type="ARBA" id="ARBA00022737"/>
    </source>
</evidence>
<dbReference type="GO" id="GO:0005524">
    <property type="term" value="F:ATP binding"/>
    <property type="evidence" value="ECO:0007669"/>
    <property type="project" value="UniProtKB-KW"/>
</dbReference>
<name>A0A1B6FGM0_9HEMI</name>
<dbReference type="Gene3D" id="2.40.50.90">
    <property type="match status" value="1"/>
</dbReference>
<feature type="compositionally biased region" description="Low complexity" evidence="8">
    <location>
        <begin position="420"/>
        <end position="438"/>
    </location>
</feature>
<dbReference type="PANTHER" id="PTHR22655:SF2">
    <property type="entry name" value="ATP-DEPENDENT RNA HELICASE TDRD12-RELATED"/>
    <property type="match status" value="1"/>
</dbReference>
<feature type="compositionally biased region" description="Low complexity" evidence="8">
    <location>
        <begin position="671"/>
        <end position="681"/>
    </location>
</feature>
<keyword evidence="3" id="KW-0547">Nucleotide-binding</keyword>
<feature type="domain" description="Tudor" evidence="9">
    <location>
        <begin position="151"/>
        <end position="210"/>
    </location>
</feature>
<keyword evidence="6" id="KW-0067">ATP-binding</keyword>
<feature type="compositionally biased region" description="Basic and acidic residues" evidence="8">
    <location>
        <begin position="547"/>
        <end position="569"/>
    </location>
</feature>
<protein>
    <recommendedName>
        <fullName evidence="1">RNA helicase</fullName>
        <ecNumber evidence="1">3.6.4.13</ecNumber>
    </recommendedName>
</protein>
<feature type="compositionally biased region" description="Low complexity" evidence="8">
    <location>
        <begin position="316"/>
        <end position="331"/>
    </location>
</feature>
<gene>
    <name evidence="10" type="ORF">g.7097</name>
</gene>
<dbReference type="PANTHER" id="PTHR22655">
    <property type="entry name" value="ATP-DEPENDENT RNA HELICASE TDRD12-RELATED"/>
    <property type="match status" value="1"/>
</dbReference>
<dbReference type="EMBL" id="GECZ01020449">
    <property type="protein sequence ID" value="JAS49320.1"/>
    <property type="molecule type" value="Transcribed_RNA"/>
</dbReference>
<feature type="region of interest" description="Disordered" evidence="8">
    <location>
        <begin position="415"/>
        <end position="439"/>
    </location>
</feature>
<dbReference type="AlphaFoldDB" id="A0A1B6FGM0"/>
<evidence type="ECO:0000259" key="9">
    <source>
        <dbReference type="PROSITE" id="PS50304"/>
    </source>
</evidence>
<dbReference type="Pfam" id="PF00567">
    <property type="entry name" value="TUDOR"/>
    <property type="match status" value="1"/>
</dbReference>
<organism evidence="10">
    <name type="scientific">Cuerna arida</name>
    <dbReference type="NCBI Taxonomy" id="1464854"/>
    <lineage>
        <taxon>Eukaryota</taxon>
        <taxon>Metazoa</taxon>
        <taxon>Ecdysozoa</taxon>
        <taxon>Arthropoda</taxon>
        <taxon>Hexapoda</taxon>
        <taxon>Insecta</taxon>
        <taxon>Pterygota</taxon>
        <taxon>Neoptera</taxon>
        <taxon>Paraneoptera</taxon>
        <taxon>Hemiptera</taxon>
        <taxon>Auchenorrhyncha</taxon>
        <taxon>Membracoidea</taxon>
        <taxon>Cicadellidae</taxon>
        <taxon>Cicadellinae</taxon>
        <taxon>Proconiini</taxon>
        <taxon>Cuerna</taxon>
    </lineage>
</organism>
<evidence type="ECO:0000256" key="7">
    <source>
        <dbReference type="ARBA" id="ARBA00047984"/>
    </source>
</evidence>
<keyword evidence="4" id="KW-0378">Hydrolase</keyword>
<reference evidence="10" key="1">
    <citation type="submission" date="2015-11" db="EMBL/GenBank/DDBJ databases">
        <title>De novo transcriptome assembly of four potential Pierce s Disease insect vectors from Arizona vineyards.</title>
        <authorList>
            <person name="Tassone E.E."/>
        </authorList>
    </citation>
    <scope>NUCLEOTIDE SEQUENCE</scope>
</reference>
<dbReference type="GO" id="GO:0016787">
    <property type="term" value="F:hydrolase activity"/>
    <property type="evidence" value="ECO:0007669"/>
    <property type="project" value="UniProtKB-KW"/>
</dbReference>
<evidence type="ECO:0000256" key="4">
    <source>
        <dbReference type="ARBA" id="ARBA00022801"/>
    </source>
</evidence>